<evidence type="ECO:0000256" key="5">
    <source>
        <dbReference type="ARBA" id="ARBA00022692"/>
    </source>
</evidence>
<evidence type="ECO:0000256" key="2">
    <source>
        <dbReference type="ARBA" id="ARBA00004167"/>
    </source>
</evidence>
<gene>
    <name evidence="14" type="ORF">C2845_PM18G02950</name>
</gene>
<dbReference type="AlphaFoldDB" id="A0A3L6PGR9"/>
<name>A0A3L6PGR9_PANMI</name>
<keyword evidence="7" id="KW-1133">Transmembrane helix</keyword>
<dbReference type="GO" id="GO:0016020">
    <property type="term" value="C:membrane"/>
    <property type="evidence" value="ECO:0007669"/>
    <property type="project" value="UniProtKB-SubCell"/>
</dbReference>
<reference evidence="15" key="1">
    <citation type="journal article" date="2019" name="Nat. Commun.">
        <title>The genome of broomcorn millet.</title>
        <authorList>
            <person name="Zou C."/>
            <person name="Miki D."/>
            <person name="Li D."/>
            <person name="Tang Q."/>
            <person name="Xiao L."/>
            <person name="Rajput S."/>
            <person name="Deng P."/>
            <person name="Jia W."/>
            <person name="Huang R."/>
            <person name="Zhang M."/>
            <person name="Sun Y."/>
            <person name="Hu J."/>
            <person name="Fu X."/>
            <person name="Schnable P.S."/>
            <person name="Li F."/>
            <person name="Zhang H."/>
            <person name="Feng B."/>
            <person name="Zhu X."/>
            <person name="Liu R."/>
            <person name="Schnable J.C."/>
            <person name="Zhu J.-K."/>
            <person name="Zhang H."/>
        </authorList>
    </citation>
    <scope>NUCLEOTIDE SEQUENCE [LARGE SCALE GENOMIC DNA]</scope>
</reference>
<dbReference type="SUPFAM" id="SSF48264">
    <property type="entry name" value="Cytochrome P450"/>
    <property type="match status" value="1"/>
</dbReference>
<dbReference type="STRING" id="4540.A0A3L6PGR9"/>
<dbReference type="PANTHER" id="PTHR47953">
    <property type="entry name" value="OS08G0105600 PROTEIN"/>
    <property type="match status" value="1"/>
</dbReference>
<evidence type="ECO:0000256" key="7">
    <source>
        <dbReference type="ARBA" id="ARBA00022989"/>
    </source>
</evidence>
<evidence type="ECO:0000256" key="1">
    <source>
        <dbReference type="ARBA" id="ARBA00001971"/>
    </source>
</evidence>
<dbReference type="InterPro" id="IPR052306">
    <property type="entry name" value="CYP450_71D"/>
</dbReference>
<organism evidence="14 15">
    <name type="scientific">Panicum miliaceum</name>
    <name type="common">Proso millet</name>
    <name type="synonym">Broomcorn millet</name>
    <dbReference type="NCBI Taxonomy" id="4540"/>
    <lineage>
        <taxon>Eukaryota</taxon>
        <taxon>Viridiplantae</taxon>
        <taxon>Streptophyta</taxon>
        <taxon>Embryophyta</taxon>
        <taxon>Tracheophyta</taxon>
        <taxon>Spermatophyta</taxon>
        <taxon>Magnoliopsida</taxon>
        <taxon>Liliopsida</taxon>
        <taxon>Poales</taxon>
        <taxon>Poaceae</taxon>
        <taxon>PACMAD clade</taxon>
        <taxon>Panicoideae</taxon>
        <taxon>Panicodae</taxon>
        <taxon>Paniceae</taxon>
        <taxon>Panicinae</taxon>
        <taxon>Panicum</taxon>
        <taxon>Panicum sect. Panicum</taxon>
    </lineage>
</organism>
<keyword evidence="15" id="KW-1185">Reference proteome</keyword>
<proteinExistence type="inferred from homology"/>
<feature type="binding site" description="axial binding residue" evidence="12">
    <location>
        <position position="52"/>
    </location>
    <ligand>
        <name>heme</name>
        <dbReference type="ChEBI" id="CHEBI:30413"/>
    </ligand>
    <ligandPart>
        <name>Fe</name>
        <dbReference type="ChEBI" id="CHEBI:18248"/>
    </ligandPart>
</feature>
<evidence type="ECO:0000256" key="6">
    <source>
        <dbReference type="ARBA" id="ARBA00022723"/>
    </source>
</evidence>
<comment type="cofactor">
    <cofactor evidence="1 12">
        <name>heme</name>
        <dbReference type="ChEBI" id="CHEBI:30413"/>
    </cofactor>
</comment>
<evidence type="ECO:0000256" key="3">
    <source>
        <dbReference type="ARBA" id="ARBA00010617"/>
    </source>
</evidence>
<keyword evidence="6 12" id="KW-0479">Metal-binding</keyword>
<evidence type="ECO:0000256" key="8">
    <source>
        <dbReference type="ARBA" id="ARBA00023002"/>
    </source>
</evidence>
<dbReference type="PANTHER" id="PTHR47953:SF19">
    <property type="entry name" value="OS06G0641600 PROTEIN"/>
    <property type="match status" value="1"/>
</dbReference>
<protein>
    <submittedName>
        <fullName evidence="14">Cytochrome P450 71D7-like</fullName>
    </submittedName>
</protein>
<evidence type="ECO:0000256" key="9">
    <source>
        <dbReference type="ARBA" id="ARBA00023004"/>
    </source>
</evidence>
<dbReference type="EMBL" id="PQIB02000017">
    <property type="protein sequence ID" value="RLM58041.1"/>
    <property type="molecule type" value="Genomic_DNA"/>
</dbReference>
<evidence type="ECO:0000313" key="15">
    <source>
        <dbReference type="Proteomes" id="UP000275267"/>
    </source>
</evidence>
<dbReference type="InterPro" id="IPR017972">
    <property type="entry name" value="Cyt_P450_CS"/>
</dbReference>
<evidence type="ECO:0000256" key="10">
    <source>
        <dbReference type="ARBA" id="ARBA00023033"/>
    </source>
</evidence>
<keyword evidence="11" id="KW-0472">Membrane</keyword>
<keyword evidence="10 13" id="KW-0503">Monooxygenase</keyword>
<keyword evidence="9 12" id="KW-0408">Iron</keyword>
<accession>A0A3L6PGR9</accession>
<dbReference type="PRINTS" id="PR00463">
    <property type="entry name" value="EP450I"/>
</dbReference>
<comment type="subcellular location">
    <subcellularLocation>
        <location evidence="2">Membrane</location>
        <topology evidence="2">Single-pass membrane protein</topology>
    </subcellularLocation>
</comment>
<evidence type="ECO:0000256" key="4">
    <source>
        <dbReference type="ARBA" id="ARBA00022617"/>
    </source>
</evidence>
<sequence length="137" mass="15826">MLVNAWAIGREERHWPDDPEEFWPKQFEDAREVDFKGTDFELLPFGAGRRICPGMLFGLANVELPLANLLFHFAWKAPGVADPTKFDMTEMFGITANRKGGLLLRPRIRVPVPVVYGCHHHQRIAFSRLFSLFVRFE</sequence>
<dbReference type="PROSITE" id="PS00086">
    <property type="entry name" value="CYTOCHROME_P450"/>
    <property type="match status" value="1"/>
</dbReference>
<dbReference type="Pfam" id="PF00067">
    <property type="entry name" value="p450"/>
    <property type="match status" value="1"/>
</dbReference>
<evidence type="ECO:0000256" key="11">
    <source>
        <dbReference type="ARBA" id="ARBA00023136"/>
    </source>
</evidence>
<dbReference type="InterPro" id="IPR001128">
    <property type="entry name" value="Cyt_P450"/>
</dbReference>
<comment type="caution">
    <text evidence="14">The sequence shown here is derived from an EMBL/GenBank/DDBJ whole genome shotgun (WGS) entry which is preliminary data.</text>
</comment>
<dbReference type="OrthoDB" id="785055at2759"/>
<keyword evidence="8 13" id="KW-0560">Oxidoreductase</keyword>
<dbReference type="GO" id="GO:0016705">
    <property type="term" value="F:oxidoreductase activity, acting on paired donors, with incorporation or reduction of molecular oxygen"/>
    <property type="evidence" value="ECO:0007669"/>
    <property type="project" value="InterPro"/>
</dbReference>
<evidence type="ECO:0000256" key="12">
    <source>
        <dbReference type="PIRSR" id="PIRSR602401-1"/>
    </source>
</evidence>
<evidence type="ECO:0000256" key="13">
    <source>
        <dbReference type="RuleBase" id="RU000461"/>
    </source>
</evidence>
<dbReference type="GO" id="GO:0004497">
    <property type="term" value="F:monooxygenase activity"/>
    <property type="evidence" value="ECO:0007669"/>
    <property type="project" value="UniProtKB-KW"/>
</dbReference>
<dbReference type="InterPro" id="IPR036396">
    <property type="entry name" value="Cyt_P450_sf"/>
</dbReference>
<evidence type="ECO:0000313" key="14">
    <source>
        <dbReference type="EMBL" id="RLM58041.1"/>
    </source>
</evidence>
<dbReference type="InterPro" id="IPR002401">
    <property type="entry name" value="Cyt_P450_E_grp-I"/>
</dbReference>
<keyword evidence="5" id="KW-0812">Transmembrane</keyword>
<dbReference type="Proteomes" id="UP000275267">
    <property type="component" value="Unassembled WGS sequence"/>
</dbReference>
<dbReference type="Gene3D" id="1.10.630.10">
    <property type="entry name" value="Cytochrome P450"/>
    <property type="match status" value="1"/>
</dbReference>
<comment type="similarity">
    <text evidence="3 13">Belongs to the cytochrome P450 family.</text>
</comment>
<dbReference type="GO" id="GO:0020037">
    <property type="term" value="F:heme binding"/>
    <property type="evidence" value="ECO:0007669"/>
    <property type="project" value="InterPro"/>
</dbReference>
<dbReference type="GO" id="GO:0005506">
    <property type="term" value="F:iron ion binding"/>
    <property type="evidence" value="ECO:0007669"/>
    <property type="project" value="InterPro"/>
</dbReference>
<keyword evidence="4 12" id="KW-0349">Heme</keyword>